<evidence type="ECO:0000313" key="1">
    <source>
        <dbReference type="EMBL" id="CEG43381.1"/>
    </source>
</evidence>
<dbReference type="GeneID" id="36408634"/>
<sequence length="83" mass="9273">MPLSLHLDSEGASHFYRQFNVTFLALKKQKTGRPLNSSRYKTLGSRWFPIGAIGIAAISKSRSPKQILLSANNNCRCISHGHF</sequence>
<evidence type="ECO:0000313" key="2">
    <source>
        <dbReference type="Proteomes" id="UP000054928"/>
    </source>
</evidence>
<keyword evidence="2" id="KW-1185">Reference proteome</keyword>
<dbReference type="AlphaFoldDB" id="A0A0P1AQ57"/>
<accession>A0A0P1AQ57</accession>
<dbReference type="Proteomes" id="UP000054928">
    <property type="component" value="Unassembled WGS sequence"/>
</dbReference>
<name>A0A0P1AQ57_PLAHL</name>
<organism evidence="1 2">
    <name type="scientific">Plasmopara halstedii</name>
    <name type="common">Downy mildew of sunflower</name>
    <dbReference type="NCBI Taxonomy" id="4781"/>
    <lineage>
        <taxon>Eukaryota</taxon>
        <taxon>Sar</taxon>
        <taxon>Stramenopiles</taxon>
        <taxon>Oomycota</taxon>
        <taxon>Peronosporomycetes</taxon>
        <taxon>Peronosporales</taxon>
        <taxon>Peronosporaceae</taxon>
        <taxon>Plasmopara</taxon>
    </lineage>
</organism>
<protein>
    <submittedName>
        <fullName evidence="1">Uncharacterized protein</fullName>
    </submittedName>
</protein>
<proteinExistence type="predicted"/>
<reference evidence="2" key="1">
    <citation type="submission" date="2014-09" db="EMBL/GenBank/DDBJ databases">
        <authorList>
            <person name="Sharma Rahul"/>
            <person name="Thines Marco"/>
        </authorList>
    </citation>
    <scope>NUCLEOTIDE SEQUENCE [LARGE SCALE GENOMIC DNA]</scope>
</reference>
<dbReference type="EMBL" id="CCYD01000666">
    <property type="protein sequence ID" value="CEG43381.1"/>
    <property type="molecule type" value="Genomic_DNA"/>
</dbReference>
<dbReference type="RefSeq" id="XP_024579750.1">
    <property type="nucleotide sequence ID" value="XM_024729366.1"/>
</dbReference>